<dbReference type="VEuPathDB" id="CryptoDB:Vbra_22807"/>
<dbReference type="InParanoid" id="A0A0G4GN77"/>
<protein>
    <submittedName>
        <fullName evidence="1">Uncharacterized protein</fullName>
    </submittedName>
</protein>
<sequence length="375" mass="41968">MKRPCGEPRDAASSGPKRPLLVERLFRQSMVFVELLGLLSLVERVRLAELCRTIRASICGCIEVLQDLTSRALPRISNERITQHIVVVLPSASLPFDEYLEDEGRLGETLRTRLTRSVKALTMVQPDARIWCLTIRERLIAPRRIDEQRFEHVKSIEATSTDGFCFFHRQRCVFPALTALTGSLMPDVALFDIDTEIDSGASERCGDYLDLHLLDEALSRLVASSSNLTHVNIWPIHSPVMEKTIAAIGRLSAVEHVGHLLLYDPYDDHGLVRDIMQSISGRAPLPAGRKRTIRMWSCIAVCPSLPESFRQDPDDGPEVLQLLVDAEEDQGWECLMAANAIFTVTTLLLFKGRPPLWTCSSEWCLACSAMPAPPK</sequence>
<proteinExistence type="predicted"/>
<accession>A0A0G4GN77</accession>
<organism evidence="1 2">
    <name type="scientific">Vitrella brassicaformis (strain CCMP3155)</name>
    <dbReference type="NCBI Taxonomy" id="1169540"/>
    <lineage>
        <taxon>Eukaryota</taxon>
        <taxon>Sar</taxon>
        <taxon>Alveolata</taxon>
        <taxon>Colpodellida</taxon>
        <taxon>Vitrellaceae</taxon>
        <taxon>Vitrella</taxon>
    </lineage>
</organism>
<dbReference type="EMBL" id="CDMY01000732">
    <property type="protein sequence ID" value="CEM31635.1"/>
    <property type="molecule type" value="Genomic_DNA"/>
</dbReference>
<gene>
    <name evidence="1" type="ORF">Vbra_22807</name>
</gene>
<name>A0A0G4GN77_VITBC</name>
<evidence type="ECO:0000313" key="2">
    <source>
        <dbReference type="Proteomes" id="UP000041254"/>
    </source>
</evidence>
<keyword evidence="2" id="KW-1185">Reference proteome</keyword>
<evidence type="ECO:0000313" key="1">
    <source>
        <dbReference type="EMBL" id="CEM31635.1"/>
    </source>
</evidence>
<dbReference type="PhylomeDB" id="A0A0G4GN77"/>
<dbReference type="Proteomes" id="UP000041254">
    <property type="component" value="Unassembled WGS sequence"/>
</dbReference>
<dbReference type="AlphaFoldDB" id="A0A0G4GN77"/>
<reference evidence="1 2" key="1">
    <citation type="submission" date="2014-11" db="EMBL/GenBank/DDBJ databases">
        <authorList>
            <person name="Zhu J."/>
            <person name="Qi W."/>
            <person name="Song R."/>
        </authorList>
    </citation>
    <scope>NUCLEOTIDE SEQUENCE [LARGE SCALE GENOMIC DNA]</scope>
</reference>